<dbReference type="InterPro" id="IPR001932">
    <property type="entry name" value="PPM-type_phosphatase-like_dom"/>
</dbReference>
<evidence type="ECO:0000256" key="3">
    <source>
        <dbReference type="ARBA" id="ARBA00013081"/>
    </source>
</evidence>
<feature type="region of interest" description="Disordered" evidence="10">
    <location>
        <begin position="490"/>
        <end position="547"/>
    </location>
</feature>
<evidence type="ECO:0000313" key="12">
    <source>
        <dbReference type="Proteomes" id="UP000515146"/>
    </source>
</evidence>
<evidence type="ECO:0000256" key="8">
    <source>
        <dbReference type="ARBA" id="ARBA00023211"/>
    </source>
</evidence>
<evidence type="ECO:0000256" key="6">
    <source>
        <dbReference type="ARBA" id="ARBA00022842"/>
    </source>
</evidence>
<protein>
    <recommendedName>
        <fullName evidence="3">protein-serine/threonine phosphatase</fullName>
        <ecNumber evidence="3">3.1.3.16</ecNumber>
    </recommendedName>
</protein>
<feature type="compositionally biased region" description="Polar residues" evidence="10">
    <location>
        <begin position="499"/>
        <end position="508"/>
    </location>
</feature>
<keyword evidence="6" id="KW-0460">Magnesium</keyword>
<dbReference type="InterPro" id="IPR036457">
    <property type="entry name" value="PPM-type-like_dom_sf"/>
</dbReference>
<keyword evidence="7 9" id="KW-0904">Protein phosphatase</keyword>
<comment type="cofactor">
    <cofactor evidence="1">
        <name>Mn(2+)</name>
        <dbReference type="ChEBI" id="CHEBI:29035"/>
    </cofactor>
</comment>
<dbReference type="SUPFAM" id="SSF81606">
    <property type="entry name" value="PP2C-like"/>
    <property type="match status" value="1"/>
</dbReference>
<evidence type="ECO:0000313" key="14">
    <source>
        <dbReference type="RefSeq" id="XP_027200111.1"/>
    </source>
</evidence>
<dbReference type="Gene3D" id="3.60.40.10">
    <property type="entry name" value="PPM-type phosphatase domain"/>
    <property type="match status" value="2"/>
</dbReference>
<evidence type="ECO:0000259" key="11">
    <source>
        <dbReference type="PROSITE" id="PS51746"/>
    </source>
</evidence>
<feature type="region of interest" description="Disordered" evidence="10">
    <location>
        <begin position="154"/>
        <end position="197"/>
    </location>
</feature>
<dbReference type="PROSITE" id="PS01032">
    <property type="entry name" value="PPM_1"/>
    <property type="match status" value="1"/>
</dbReference>
<dbReference type="RefSeq" id="XP_027200110.1">
    <property type="nucleotide sequence ID" value="XM_027344309.1"/>
</dbReference>
<evidence type="ECO:0000256" key="2">
    <source>
        <dbReference type="ARBA" id="ARBA00006702"/>
    </source>
</evidence>
<feature type="domain" description="PPM-type phosphatase" evidence="11">
    <location>
        <begin position="23"/>
        <end position="470"/>
    </location>
</feature>
<keyword evidence="4" id="KW-0479">Metal-binding</keyword>
<dbReference type="SMART" id="SM00332">
    <property type="entry name" value="PP2Cc"/>
    <property type="match status" value="1"/>
</dbReference>
<dbReference type="Pfam" id="PF00481">
    <property type="entry name" value="PP2C"/>
    <property type="match status" value="2"/>
</dbReference>
<dbReference type="EC" id="3.1.3.16" evidence="3"/>
<organism evidence="12 13">
    <name type="scientific">Dermatophagoides pteronyssinus</name>
    <name type="common">European house dust mite</name>
    <dbReference type="NCBI Taxonomy" id="6956"/>
    <lineage>
        <taxon>Eukaryota</taxon>
        <taxon>Metazoa</taxon>
        <taxon>Ecdysozoa</taxon>
        <taxon>Arthropoda</taxon>
        <taxon>Chelicerata</taxon>
        <taxon>Arachnida</taxon>
        <taxon>Acari</taxon>
        <taxon>Acariformes</taxon>
        <taxon>Sarcoptiformes</taxon>
        <taxon>Astigmata</taxon>
        <taxon>Psoroptidia</taxon>
        <taxon>Analgoidea</taxon>
        <taxon>Pyroglyphidae</taxon>
        <taxon>Dermatophagoidinae</taxon>
        <taxon>Dermatophagoides</taxon>
    </lineage>
</organism>
<proteinExistence type="inferred from homology"/>
<accession>A0A6P6Y4C2</accession>
<dbReference type="PANTHER" id="PTHR13832">
    <property type="entry name" value="PROTEIN PHOSPHATASE 2C"/>
    <property type="match status" value="1"/>
</dbReference>
<evidence type="ECO:0000256" key="1">
    <source>
        <dbReference type="ARBA" id="ARBA00001936"/>
    </source>
</evidence>
<feature type="region of interest" description="Disordered" evidence="10">
    <location>
        <begin position="223"/>
        <end position="277"/>
    </location>
</feature>
<dbReference type="RefSeq" id="XP_027200111.1">
    <property type="nucleotide sequence ID" value="XM_027344310.1"/>
</dbReference>
<dbReference type="InterPro" id="IPR015655">
    <property type="entry name" value="PP2C"/>
</dbReference>
<dbReference type="OMA" id="YCAMKLP"/>
<dbReference type="OrthoDB" id="10264738at2759"/>
<comment type="similarity">
    <text evidence="2 9">Belongs to the PP2C family.</text>
</comment>
<sequence>MGSYLSKPRTEIDSSIQENEQFICCTAEMQGWRKTQEDAHVAILNYDDNGTAFFAVFDGHGGHEISKYCAQNLPDFIKKSSFYKEKKISDALEESFLKFDNTLKEPNVLAELKKLADLNDISDIDDDETSTLRKEASIPIEEIIARNFKIRYGENSNDDDDHDDHKDGEKIQNGNNEENSDEKESSSSSSSSKPLSSLEMAKKNSLLLKSETLKAFLQDYLDEEDDEEDDESDDEEEEEENGESPGDSSSNDDEEDDDEDLDDDDDDDDDDVPDSREDIATGLKNVFNMDYEPGKGSGCTAIVAIVCNDKIYVANAGDSRCVLSRNGQAIQMSEDHKPEDEREKDRIINAGGEITNDGRVNGGLNLSRAIGDHMYKNNPNVSDREQMITALPDILTLPIDKEKDDFLFLACDGIWNSMNSQEVVDFIQKRLKDTDDLKEICSELFKTCLAPSTDGDGSGCDNMTCILVRFKKSNSENSLNNIKNGNIVSIKRPLDDQDSTTNDQNGTSNDEHHSESLTTNKRIKNDDEKIADNVNDDVYNKPGSSRD</sequence>
<dbReference type="InterPro" id="IPR000222">
    <property type="entry name" value="PP2C_BS"/>
</dbReference>
<dbReference type="GO" id="GO:0004722">
    <property type="term" value="F:protein serine/threonine phosphatase activity"/>
    <property type="evidence" value="ECO:0007669"/>
    <property type="project" value="UniProtKB-EC"/>
</dbReference>
<evidence type="ECO:0000256" key="9">
    <source>
        <dbReference type="RuleBase" id="RU003465"/>
    </source>
</evidence>
<keyword evidence="8" id="KW-0464">Manganese</keyword>
<dbReference type="AlphaFoldDB" id="A0A6P6Y4C2"/>
<dbReference type="KEGG" id="dpte:113794209"/>
<dbReference type="PROSITE" id="PS51746">
    <property type="entry name" value="PPM_2"/>
    <property type="match status" value="1"/>
</dbReference>
<name>A0A6P6Y4C2_DERPT</name>
<evidence type="ECO:0000313" key="13">
    <source>
        <dbReference type="RefSeq" id="XP_027200110.1"/>
    </source>
</evidence>
<evidence type="ECO:0000256" key="5">
    <source>
        <dbReference type="ARBA" id="ARBA00022801"/>
    </source>
</evidence>
<evidence type="ECO:0000256" key="10">
    <source>
        <dbReference type="SAM" id="MobiDB-lite"/>
    </source>
</evidence>
<keyword evidence="5 9" id="KW-0378">Hydrolase</keyword>
<feature type="compositionally biased region" description="Low complexity" evidence="10">
    <location>
        <begin position="186"/>
        <end position="197"/>
    </location>
</feature>
<evidence type="ECO:0000256" key="4">
    <source>
        <dbReference type="ARBA" id="ARBA00022723"/>
    </source>
</evidence>
<dbReference type="Proteomes" id="UP000515146">
    <property type="component" value="Unplaced"/>
</dbReference>
<dbReference type="CDD" id="cd00143">
    <property type="entry name" value="PP2Cc"/>
    <property type="match status" value="1"/>
</dbReference>
<dbReference type="PANTHER" id="PTHR13832:SF803">
    <property type="entry name" value="PROTEIN PHOSPHATASE 1G"/>
    <property type="match status" value="1"/>
</dbReference>
<reference evidence="13 14" key="1">
    <citation type="submission" date="2025-04" db="UniProtKB">
        <authorList>
            <consortium name="RefSeq"/>
        </authorList>
    </citation>
    <scope>IDENTIFICATION</scope>
    <source>
        <strain evidence="13 14">Airmid</strain>
    </source>
</reference>
<dbReference type="GO" id="GO:0046872">
    <property type="term" value="F:metal ion binding"/>
    <property type="evidence" value="ECO:0007669"/>
    <property type="project" value="UniProtKB-KW"/>
</dbReference>
<feature type="compositionally biased region" description="Acidic residues" evidence="10">
    <location>
        <begin position="223"/>
        <end position="242"/>
    </location>
</feature>
<feature type="compositionally biased region" description="Acidic residues" evidence="10">
    <location>
        <begin position="250"/>
        <end position="272"/>
    </location>
</feature>
<evidence type="ECO:0000256" key="7">
    <source>
        <dbReference type="ARBA" id="ARBA00022912"/>
    </source>
</evidence>
<keyword evidence="12" id="KW-1185">Reference proteome</keyword>
<gene>
    <name evidence="13 14" type="primary">LOC113794209</name>
</gene>